<dbReference type="AlphaFoldDB" id="A0A6V8NN92"/>
<proteinExistence type="predicted"/>
<dbReference type="InterPro" id="IPR038078">
    <property type="entry name" value="PhoU-like_sf"/>
</dbReference>
<feature type="non-terminal residue" evidence="1">
    <location>
        <position position="40"/>
    </location>
</feature>
<sequence length="40" mass="4652">MIQRGEYQKSLEELQRDILKMGGLVEENIFRAVDSLAKQD</sequence>
<accession>A0A6V8NN92</accession>
<evidence type="ECO:0000313" key="1">
    <source>
        <dbReference type="EMBL" id="GFP20760.1"/>
    </source>
</evidence>
<dbReference type="SUPFAM" id="SSF109755">
    <property type="entry name" value="PhoU-like"/>
    <property type="match status" value="1"/>
</dbReference>
<dbReference type="EMBL" id="BLRU01000670">
    <property type="protein sequence ID" value="GFP20760.1"/>
    <property type="molecule type" value="Genomic_DNA"/>
</dbReference>
<evidence type="ECO:0000313" key="2">
    <source>
        <dbReference type="Proteomes" id="UP000574717"/>
    </source>
</evidence>
<gene>
    <name evidence="1" type="ORF">HKBW3S03_02266</name>
</gene>
<evidence type="ECO:0008006" key="3">
    <source>
        <dbReference type="Google" id="ProtNLM"/>
    </source>
</evidence>
<organism evidence="1 2">
    <name type="scientific">Candidatus Hakubella thermalkaliphila</name>
    <dbReference type="NCBI Taxonomy" id="2754717"/>
    <lineage>
        <taxon>Bacteria</taxon>
        <taxon>Bacillati</taxon>
        <taxon>Actinomycetota</taxon>
        <taxon>Actinomycetota incertae sedis</taxon>
        <taxon>Candidatus Hakubellales</taxon>
        <taxon>Candidatus Hakubellaceae</taxon>
        <taxon>Candidatus Hakubella</taxon>
    </lineage>
</organism>
<dbReference type="Gene3D" id="1.20.58.220">
    <property type="entry name" value="Phosphate transport system protein phou homolog 2, domain 2"/>
    <property type="match status" value="1"/>
</dbReference>
<reference evidence="1 2" key="1">
    <citation type="journal article" date="2020" name="Front. Microbiol.">
        <title>Single-cell genomics of novel Actinobacteria with the Wood-Ljungdahl pathway discovered in a serpentinizing system.</title>
        <authorList>
            <person name="Merino N."/>
            <person name="Kawai M."/>
            <person name="Boyd E.S."/>
            <person name="Colman D.R."/>
            <person name="McGlynn S.E."/>
            <person name="Nealson K.H."/>
            <person name="Kurokawa K."/>
            <person name="Hongoh Y."/>
        </authorList>
    </citation>
    <scope>NUCLEOTIDE SEQUENCE [LARGE SCALE GENOMIC DNA]</scope>
    <source>
        <strain evidence="1 2">S03</strain>
    </source>
</reference>
<dbReference type="Proteomes" id="UP000574717">
    <property type="component" value="Unassembled WGS sequence"/>
</dbReference>
<comment type="caution">
    <text evidence="1">The sequence shown here is derived from an EMBL/GenBank/DDBJ whole genome shotgun (WGS) entry which is preliminary data.</text>
</comment>
<name>A0A6V8NN92_9ACTN</name>
<protein>
    <recommendedName>
        <fullName evidence="3">Phosphate transport system protein</fullName>
    </recommendedName>
</protein>